<feature type="transmembrane region" description="Helical" evidence="8">
    <location>
        <begin position="416"/>
        <end position="441"/>
    </location>
</feature>
<keyword evidence="2 8" id="KW-0812">Transmembrane</keyword>
<reference evidence="11" key="1">
    <citation type="submission" date="2024-06" db="EMBL/GenBank/DDBJ databases">
        <authorList>
            <person name="Ryan C."/>
        </authorList>
    </citation>
    <scope>NUCLEOTIDE SEQUENCE [LARGE SCALE GENOMIC DNA]</scope>
</reference>
<dbReference type="Pfam" id="PF13962">
    <property type="entry name" value="PGG"/>
    <property type="match status" value="1"/>
</dbReference>
<protein>
    <recommendedName>
        <fullName evidence="9">PGG domain-containing protein</fullName>
    </recommendedName>
</protein>
<dbReference type="SUPFAM" id="SSF48403">
    <property type="entry name" value="Ankyrin repeat"/>
    <property type="match status" value="1"/>
</dbReference>
<keyword evidence="3" id="KW-0677">Repeat</keyword>
<evidence type="ECO:0000256" key="7">
    <source>
        <dbReference type="PROSITE-ProRule" id="PRU00023"/>
    </source>
</evidence>
<dbReference type="PANTHER" id="PTHR24186">
    <property type="entry name" value="PROTEIN PHOSPHATASE 1 REGULATORY SUBUNIT"/>
    <property type="match status" value="1"/>
</dbReference>
<feature type="domain" description="PGG" evidence="9">
    <location>
        <begin position="374"/>
        <end position="477"/>
    </location>
</feature>
<keyword evidence="6 8" id="KW-0472">Membrane</keyword>
<sequence>MDSERRMSPALYKAATQGNVASLRQPVDPEDPSILSSMTPQLNTVLHLAALHGHAEFACEVLEKIELLLVARNDDGDTPLHLAAKAGQLEVAELLISRSLAWPQDMKSPLIMTNKASNTALHEAVWNRRAAVAEALLDADPSRGHDLNDRMESPLHMAAREGLVQVVQKIVDCAWVDQEYIPSVSLSGTALHQAVLGSHLRKDFTPFLLFHTKNYPRMVEVLVRHRTELAYKPNNDRKCALHVAAYYGSIDAIKGLLRHCPDVAEMVDGDGRNALHTSVTSGKADVLICLLLHIRAANLLNRIDSNGDTPLHLAAKMSRVECALLLLDDHRVDLCARDNDGQTARSIIEMKLHAGETDTYEMHLLKKLRQQECKSVVDAYFLATTLIATVTFAATFTMPGGYDQTKGTPLHGPSTAFKVFVLSNTVAMCSSIVVIFLLIWARQEPIQLRLHNLMWSQTLTIIACLTLLLSLMTAVYITVAPTAPGLAYAVIAIGTCSPALFFLISWLGR</sequence>
<dbReference type="InterPro" id="IPR026961">
    <property type="entry name" value="PGG_dom"/>
</dbReference>
<evidence type="ECO:0000256" key="8">
    <source>
        <dbReference type="SAM" id="Phobius"/>
    </source>
</evidence>
<name>A0ABC9APS5_9POAL</name>
<dbReference type="InterPro" id="IPR036770">
    <property type="entry name" value="Ankyrin_rpt-contain_sf"/>
</dbReference>
<keyword evidence="4 8" id="KW-1133">Transmembrane helix</keyword>
<reference evidence="10 11" key="2">
    <citation type="submission" date="2024-10" db="EMBL/GenBank/DDBJ databases">
        <authorList>
            <person name="Ryan C."/>
        </authorList>
    </citation>
    <scope>NUCLEOTIDE SEQUENCE [LARGE SCALE GENOMIC DNA]</scope>
</reference>
<proteinExistence type="predicted"/>
<dbReference type="PROSITE" id="PS50297">
    <property type="entry name" value="ANK_REP_REGION"/>
    <property type="match status" value="2"/>
</dbReference>
<accession>A0ABC9APS5</accession>
<feature type="repeat" description="ANK" evidence="7">
    <location>
        <begin position="306"/>
        <end position="339"/>
    </location>
</feature>
<organism evidence="10 11">
    <name type="scientific">Urochloa decumbens</name>
    <dbReference type="NCBI Taxonomy" id="240449"/>
    <lineage>
        <taxon>Eukaryota</taxon>
        <taxon>Viridiplantae</taxon>
        <taxon>Streptophyta</taxon>
        <taxon>Embryophyta</taxon>
        <taxon>Tracheophyta</taxon>
        <taxon>Spermatophyta</taxon>
        <taxon>Magnoliopsida</taxon>
        <taxon>Liliopsida</taxon>
        <taxon>Poales</taxon>
        <taxon>Poaceae</taxon>
        <taxon>PACMAD clade</taxon>
        <taxon>Panicoideae</taxon>
        <taxon>Panicodae</taxon>
        <taxon>Paniceae</taxon>
        <taxon>Melinidinae</taxon>
        <taxon>Urochloa</taxon>
    </lineage>
</organism>
<evidence type="ECO:0000313" key="10">
    <source>
        <dbReference type="EMBL" id="CAL4980236.1"/>
    </source>
</evidence>
<dbReference type="Proteomes" id="UP001497457">
    <property type="component" value="Chromosome 21rd"/>
</dbReference>
<dbReference type="AlphaFoldDB" id="A0ABC9APS5"/>
<evidence type="ECO:0000259" key="9">
    <source>
        <dbReference type="Pfam" id="PF13962"/>
    </source>
</evidence>
<feature type="transmembrane region" description="Helical" evidence="8">
    <location>
        <begin position="485"/>
        <end position="507"/>
    </location>
</feature>
<dbReference type="EMBL" id="OZ075131">
    <property type="protein sequence ID" value="CAL4980236.1"/>
    <property type="molecule type" value="Genomic_DNA"/>
</dbReference>
<evidence type="ECO:0000256" key="3">
    <source>
        <dbReference type="ARBA" id="ARBA00022737"/>
    </source>
</evidence>
<evidence type="ECO:0000256" key="2">
    <source>
        <dbReference type="ARBA" id="ARBA00022692"/>
    </source>
</evidence>
<evidence type="ECO:0000256" key="1">
    <source>
        <dbReference type="ARBA" id="ARBA00004141"/>
    </source>
</evidence>
<dbReference type="GO" id="GO:0016020">
    <property type="term" value="C:membrane"/>
    <property type="evidence" value="ECO:0007669"/>
    <property type="project" value="UniProtKB-SubCell"/>
</dbReference>
<dbReference type="SMART" id="SM00248">
    <property type="entry name" value="ANK"/>
    <property type="match status" value="8"/>
</dbReference>
<keyword evidence="5 7" id="KW-0040">ANK repeat</keyword>
<feature type="transmembrane region" description="Helical" evidence="8">
    <location>
        <begin position="376"/>
        <end position="396"/>
    </location>
</feature>
<evidence type="ECO:0000256" key="6">
    <source>
        <dbReference type="ARBA" id="ARBA00023136"/>
    </source>
</evidence>
<evidence type="ECO:0000256" key="4">
    <source>
        <dbReference type="ARBA" id="ARBA00022989"/>
    </source>
</evidence>
<dbReference type="InterPro" id="IPR002110">
    <property type="entry name" value="Ankyrin_rpt"/>
</dbReference>
<dbReference type="PANTHER" id="PTHR24186:SF50">
    <property type="entry name" value="ANKYRIN REPEAT-CONTAINING PROTEIN ITN1-LIKE ISOFORM X1"/>
    <property type="match status" value="1"/>
</dbReference>
<keyword evidence="11" id="KW-1185">Reference proteome</keyword>
<dbReference type="Gene3D" id="1.25.40.20">
    <property type="entry name" value="Ankyrin repeat-containing domain"/>
    <property type="match status" value="2"/>
</dbReference>
<feature type="repeat" description="ANK" evidence="7">
    <location>
        <begin position="75"/>
        <end position="99"/>
    </location>
</feature>
<gene>
    <name evidence="10" type="ORF">URODEC1_LOCUS55570</name>
</gene>
<evidence type="ECO:0000256" key="5">
    <source>
        <dbReference type="ARBA" id="ARBA00023043"/>
    </source>
</evidence>
<dbReference type="PROSITE" id="PS50088">
    <property type="entry name" value="ANK_REPEAT"/>
    <property type="match status" value="2"/>
</dbReference>
<dbReference type="Pfam" id="PF12796">
    <property type="entry name" value="Ank_2"/>
    <property type="match status" value="2"/>
</dbReference>
<evidence type="ECO:0000313" key="11">
    <source>
        <dbReference type="Proteomes" id="UP001497457"/>
    </source>
</evidence>
<comment type="subcellular location">
    <subcellularLocation>
        <location evidence="1">Membrane</location>
        <topology evidence="1">Multi-pass membrane protein</topology>
    </subcellularLocation>
</comment>
<feature type="transmembrane region" description="Helical" evidence="8">
    <location>
        <begin position="453"/>
        <end position="479"/>
    </location>
</feature>